<evidence type="ECO:0000256" key="1">
    <source>
        <dbReference type="SAM" id="MobiDB-lite"/>
    </source>
</evidence>
<feature type="region of interest" description="Disordered" evidence="1">
    <location>
        <begin position="224"/>
        <end position="262"/>
    </location>
</feature>
<feature type="region of interest" description="Disordered" evidence="1">
    <location>
        <begin position="24"/>
        <end position="45"/>
    </location>
</feature>
<evidence type="ECO:0000313" key="3">
    <source>
        <dbReference type="Proteomes" id="UP001497392"/>
    </source>
</evidence>
<keyword evidence="3" id="KW-1185">Reference proteome</keyword>
<feature type="compositionally biased region" description="Polar residues" evidence="1">
    <location>
        <begin position="32"/>
        <end position="41"/>
    </location>
</feature>
<evidence type="ECO:0000313" key="2">
    <source>
        <dbReference type="EMBL" id="CAL5219647.1"/>
    </source>
</evidence>
<proteinExistence type="predicted"/>
<name>A0ABP1FQ05_9CHLO</name>
<gene>
    <name evidence="2" type="primary">g1527</name>
    <name evidence="2" type="ORF">VP750_LOCUS1306</name>
</gene>
<sequence length="403" mass="43446">MHATRRTPVDDPDLEDIVVYADEDSRNGRIAQDQQTGQNVRQHPPRSYVHLQQQLQSTSSATVAEGWSMRSRRNEMLGDSAKMNLQQQFEQSVAADRGGSTLQRLLGHNSITSLDDQAGSLPLAHRQDPAVASSLHGNGSYRFGVCLALHSSPPERMTQAGPQERQKPVGTARKGAHKASFAIREPQPAGLSLKASLQQLRGTTNSSQAPGGREKPAEDAIMSNAEEERQSHSSPLPSPPQAVLHTPIPGEPRETGKGAGGMSAQRNFLASVLKPGKRQNLSIPQQVPKRTGRAAGMNGPLTGRLHSILQEEEHLSSRGDGKQFFQVQVTQREQQGSIVTCRCSVVSGSTTSQSIIALFRSSIALDTNVGSRVTICSPWRECTVPGTAARVIFVLAAHSCTET</sequence>
<dbReference type="EMBL" id="CAXHTA020000002">
    <property type="protein sequence ID" value="CAL5219647.1"/>
    <property type="molecule type" value="Genomic_DNA"/>
</dbReference>
<organism evidence="2 3">
    <name type="scientific">Coccomyxa viridis</name>
    <dbReference type="NCBI Taxonomy" id="1274662"/>
    <lineage>
        <taxon>Eukaryota</taxon>
        <taxon>Viridiplantae</taxon>
        <taxon>Chlorophyta</taxon>
        <taxon>core chlorophytes</taxon>
        <taxon>Trebouxiophyceae</taxon>
        <taxon>Trebouxiophyceae incertae sedis</taxon>
        <taxon>Coccomyxaceae</taxon>
        <taxon>Coccomyxa</taxon>
    </lineage>
</organism>
<reference evidence="2 3" key="1">
    <citation type="submission" date="2024-06" db="EMBL/GenBank/DDBJ databases">
        <authorList>
            <person name="Kraege A."/>
            <person name="Thomma B."/>
        </authorList>
    </citation>
    <scope>NUCLEOTIDE SEQUENCE [LARGE SCALE GENOMIC DNA]</scope>
</reference>
<comment type="caution">
    <text evidence="2">The sequence shown here is derived from an EMBL/GenBank/DDBJ whole genome shotgun (WGS) entry which is preliminary data.</text>
</comment>
<protein>
    <submittedName>
        <fullName evidence="2">G1527 protein</fullName>
    </submittedName>
</protein>
<feature type="region of interest" description="Disordered" evidence="1">
    <location>
        <begin position="153"/>
        <end position="189"/>
    </location>
</feature>
<dbReference type="Proteomes" id="UP001497392">
    <property type="component" value="Unassembled WGS sequence"/>
</dbReference>
<accession>A0ABP1FQ05</accession>